<reference evidence="2" key="1">
    <citation type="submission" date="2016-10" db="EMBL/GenBank/DDBJ databases">
        <authorList>
            <person name="de Groot N.N."/>
        </authorList>
    </citation>
    <scope>NUCLEOTIDE SEQUENCE</scope>
</reference>
<dbReference type="InterPro" id="IPR036249">
    <property type="entry name" value="Thioredoxin-like_sf"/>
</dbReference>
<name>A0A1W1BM25_9ZZZZ</name>
<evidence type="ECO:0000259" key="1">
    <source>
        <dbReference type="Pfam" id="PF03190"/>
    </source>
</evidence>
<dbReference type="InterPro" id="IPR008928">
    <property type="entry name" value="6-hairpin_glycosidase_sf"/>
</dbReference>
<keyword evidence="2" id="KW-0808">Transferase</keyword>
<dbReference type="SUPFAM" id="SSF52833">
    <property type="entry name" value="Thioredoxin-like"/>
    <property type="match status" value="1"/>
</dbReference>
<evidence type="ECO:0000313" key="2">
    <source>
        <dbReference type="EMBL" id="SFV54557.1"/>
    </source>
</evidence>
<dbReference type="Pfam" id="PF03190">
    <property type="entry name" value="Thioredox_DsbH"/>
    <property type="match status" value="1"/>
</dbReference>
<protein>
    <submittedName>
        <fullName evidence="2">Thymidylate kinase</fullName>
        <ecNumber evidence="2">2.7.4.9</ecNumber>
    </submittedName>
</protein>
<dbReference type="CDD" id="cd02955">
    <property type="entry name" value="SSP411"/>
    <property type="match status" value="1"/>
</dbReference>
<dbReference type="AlphaFoldDB" id="A0A1W1BM25"/>
<dbReference type="Gene3D" id="3.40.30.10">
    <property type="entry name" value="Glutaredoxin"/>
    <property type="match status" value="1"/>
</dbReference>
<sequence length="646" mass="75362">MPNRLIHEDSPYLKQHANNPVNWWPWCDEAFEKAQKENKPIFISIGYSSCHWCHVMEREVFEDDECAKVLNDHFISIKVDREERPDIDKFYQEVHMLLNRRPGGWPTSIFATPSNKPFFAGTFIPKESRAGSVEGMGFLELTKLIAKKVEEADAKLYENADEIESYIKKISHPKEATVLTEDIYKNFLLQAKNNYDTKYGGFSHKPKFPQASTLLTLIDMDRLYNDKAIRAMVNTTLQNMTKGGIYDLVDGGFCRYSVDEKWLVPHFEKMLYDNALMLKVMVRAYQAYKEPHYRDIALEIASFIEEKMSEDDLFYSASDADSEGEEGSYFVYSYDEVYQALSEAGFEDISRILDRLSITPHGNFEMGKSIVRIEKEKPKEWKRIKAILKDLRADRPYPFIDKKIQTSWNAMYIDALFELGTIQKEYIQKATKSLDKLLKTMFDNKKLYHTTMPNKEPKVEGFLEDFAFLSKALLNGYEKSFDEIYLIKAQHFINLALAEFYDNGVWYFSKGDFQTKAETYDATYTSSVSIMIDNLLTLSSLLSDEKYATFAFKTLEYNSYELSRKPIYYPYMFDMMMRYLKEDRIVKSSQENLSQNLHILAEIGYPYTLLKAEELDEFLICGKMSCFSNVNDAKMVETEIEKSIRK</sequence>
<feature type="domain" description="Spermatogenesis-associated protein 20-like TRX" evidence="1">
    <location>
        <begin position="2"/>
        <end position="167"/>
    </location>
</feature>
<gene>
    <name evidence="2" type="ORF">MNB_SM-7-170</name>
</gene>
<dbReference type="InterPro" id="IPR004879">
    <property type="entry name" value="Ssp411-like_TRX"/>
</dbReference>
<keyword evidence="2" id="KW-0418">Kinase</keyword>
<dbReference type="EC" id="2.7.4.9" evidence="2"/>
<accession>A0A1W1BM25</accession>
<dbReference type="SUPFAM" id="SSF48208">
    <property type="entry name" value="Six-hairpin glycosidases"/>
    <property type="match status" value="1"/>
</dbReference>
<dbReference type="PANTHER" id="PTHR42899:SF1">
    <property type="entry name" value="SPERMATOGENESIS-ASSOCIATED PROTEIN 20"/>
    <property type="match status" value="1"/>
</dbReference>
<organism evidence="2">
    <name type="scientific">hydrothermal vent metagenome</name>
    <dbReference type="NCBI Taxonomy" id="652676"/>
    <lineage>
        <taxon>unclassified sequences</taxon>
        <taxon>metagenomes</taxon>
        <taxon>ecological metagenomes</taxon>
    </lineage>
</organism>
<dbReference type="GO" id="GO:0005975">
    <property type="term" value="P:carbohydrate metabolic process"/>
    <property type="evidence" value="ECO:0007669"/>
    <property type="project" value="InterPro"/>
</dbReference>
<dbReference type="PIRSF" id="PIRSF006402">
    <property type="entry name" value="UCP006402_thioredoxin"/>
    <property type="match status" value="1"/>
</dbReference>
<dbReference type="EMBL" id="FPHB01000024">
    <property type="protein sequence ID" value="SFV54557.1"/>
    <property type="molecule type" value="Genomic_DNA"/>
</dbReference>
<dbReference type="InterPro" id="IPR024705">
    <property type="entry name" value="Ssp411"/>
</dbReference>
<dbReference type="Gene3D" id="1.50.10.20">
    <property type="match status" value="1"/>
</dbReference>
<dbReference type="GO" id="GO:0004798">
    <property type="term" value="F:dTMP kinase activity"/>
    <property type="evidence" value="ECO:0007669"/>
    <property type="project" value="UniProtKB-EC"/>
</dbReference>
<dbReference type="PANTHER" id="PTHR42899">
    <property type="entry name" value="SPERMATOGENESIS-ASSOCIATED PROTEIN 20"/>
    <property type="match status" value="1"/>
</dbReference>
<proteinExistence type="predicted"/>